<dbReference type="HAMAP" id="MF_01321">
    <property type="entry name" value="RNApol_bact_RpoB"/>
    <property type="match status" value="1"/>
</dbReference>
<dbReference type="GO" id="GO:0006351">
    <property type="term" value="P:DNA-templated transcription"/>
    <property type="evidence" value="ECO:0007669"/>
    <property type="project" value="UniProtKB-UniRule"/>
</dbReference>
<dbReference type="Gene3D" id="3.90.1100.10">
    <property type="match status" value="1"/>
</dbReference>
<dbReference type="NCBIfam" id="TIGR02013">
    <property type="entry name" value="rpoB"/>
    <property type="match status" value="1"/>
</dbReference>
<dbReference type="InterPro" id="IPR014724">
    <property type="entry name" value="RNA_pol_RPB2_OB-fold"/>
</dbReference>
<dbReference type="Pfam" id="PF04565">
    <property type="entry name" value="RNA_pol_Rpb2_3"/>
    <property type="match status" value="1"/>
</dbReference>
<dbReference type="RefSeq" id="WP_163774426.1">
    <property type="nucleotide sequence ID" value="NZ_JAAGXA010000021.1"/>
</dbReference>
<reference evidence="15 16" key="1">
    <citation type="journal article" date="2014" name="Int. J. Syst. Evol. Microbiol.">
        <title>Nocardioides zeae sp. nov., isolated from the stem of Zea mays.</title>
        <authorList>
            <person name="Glaeser S.P."/>
            <person name="McInroy J.A."/>
            <person name="Busse H.J."/>
            <person name="Kampfer P."/>
        </authorList>
    </citation>
    <scope>NUCLEOTIDE SEQUENCE [LARGE SCALE GENOMIC DNA]</scope>
    <source>
        <strain evidence="15 16">JCM 30728</strain>
    </source>
</reference>
<dbReference type="Pfam" id="PF00562">
    <property type="entry name" value="RNA_pol_Rpb2_6"/>
    <property type="match status" value="1"/>
</dbReference>
<dbReference type="Gene3D" id="3.90.1800.10">
    <property type="entry name" value="RNA polymerase alpha subunit dimerisation domain"/>
    <property type="match status" value="1"/>
</dbReference>
<dbReference type="InterPro" id="IPR037033">
    <property type="entry name" value="DNA-dir_RNAP_su2_hyb_sf"/>
</dbReference>
<name>A0A6P0HQW9_9ACTN</name>
<dbReference type="InterPro" id="IPR007120">
    <property type="entry name" value="DNA-dir_RNAP_su2_dom"/>
</dbReference>
<dbReference type="InterPro" id="IPR007121">
    <property type="entry name" value="RNA_pol_bsu_CS"/>
</dbReference>
<evidence type="ECO:0000256" key="6">
    <source>
        <dbReference type="HAMAP-Rule" id="MF_01321"/>
    </source>
</evidence>
<sequence length="1176" mass="130443">MVLAASNNAGNPRRITFAKIDEPLEVPQLLDLQTKSFQWLIGDEGWEAQVQARLDAGEDVSPKSGLEEIFEEISPIEDFSETMSLSFENPVFVDPKYTEDECKEKDFTYSRPLYVSAEFTNNETGEIKGQTVFMGDFPMMTRKGTFIINGTERVVVSQLVRSPGVYFERSADKTSDKDIYTSKVIPSRGAWLEFEIDKRDLVGVRLDRKRKQNVTVLLKALGMTTEEIREEFRNPATGETYESIALTLEKDNTTGQDDALLDIYRKLRPGEPPTREAAQTLLNNYYFNPKRYDLAKVGRYKINKKLGAGQAFDQQTLTIHDIVATVRYLVQLHDAGIVHEAPDFTDASGAVVTGPDEKPVKVAADDIDHFGNRRMRAVGELIQNQLRTGLARMERVVRERMTTQDVEAITPQSLINIRPVVAALKEFFGTSQLSQFMDQTNPIAGLTHKRRLSALGPGGLSRDRAGMEVRDVHHSHYGRMCPIETPEGPNIGLIGSLASFGRINPFGFVETPYRKVVEGQVTDQIDFLTADDEDRYVIAQANARLTEDLHFAEERVLVRQKDGEVGEIPADDVDYMDVSPRQMVSVATALIPFLEHDDANRALMGANMQRQAVPLIRSDSPFVGTGMELRAAVDAGDVVLSEAAGVVKDVSADAIETMNDDGTYSTYRLAKFKRSNQGTCINQRPLVNEGDRLEIGTPIADGPCTDDAEMALGANLLVAFMPWQGHNYEDAIILSQRLVQEDMLTSIHIEEHEVDARDTKLGPEDITRDIPNVSEEMLADLDERGIIRIGAEVTTGDILVGKVTPKGETELTPEERLLRAIFGEKAREVRDTSMKVPHGESGTVIGVRVFDREEGDELPPGVNQLVRVYVAQKRKISVGDKLAGRHGNKGVIAKILPIEDMPFMEDGTPVDVVLNPLGVPRRMNIGQILELHLGWLAKQGWDLNLSGDPESADWKQRLIAIGADKADPNSKVATPVFDGAREDEIIGLLDSTTLNRDGDRLIDHTGKARLLDGRSGEPFPEPVSVGYMYILKLHHLVDDKIHARSTGPYSMITQQPLGGKAQFGGQRFGEMEVWAMEAYGAAYALQELLTIKSDDVPGRVKVYEAIVKGENIPDSGIPESFKVLVKEMQSLCLNVEVLSQDGSMIELRDAEEDVFRAAEELGIDLSRREPSSVEEV</sequence>
<dbReference type="GO" id="GO:0032549">
    <property type="term" value="F:ribonucleoside binding"/>
    <property type="evidence" value="ECO:0007669"/>
    <property type="project" value="InterPro"/>
</dbReference>
<dbReference type="CDD" id="cd00653">
    <property type="entry name" value="RNA_pol_B_RPB2"/>
    <property type="match status" value="1"/>
</dbReference>
<feature type="domain" description="RNA polymerase Rpb2" evidence="13">
    <location>
        <begin position="435"/>
        <end position="502"/>
    </location>
</feature>
<comment type="catalytic activity">
    <reaction evidence="5 6 8">
        <text>RNA(n) + a ribonucleoside 5'-triphosphate = RNA(n+1) + diphosphate</text>
        <dbReference type="Rhea" id="RHEA:21248"/>
        <dbReference type="Rhea" id="RHEA-COMP:14527"/>
        <dbReference type="Rhea" id="RHEA-COMP:17342"/>
        <dbReference type="ChEBI" id="CHEBI:33019"/>
        <dbReference type="ChEBI" id="CHEBI:61557"/>
        <dbReference type="ChEBI" id="CHEBI:140395"/>
        <dbReference type="EC" id="2.7.7.6"/>
    </reaction>
</comment>
<dbReference type="InterPro" id="IPR019462">
    <property type="entry name" value="DNA-dir_RNA_pol_bsu_external_1"/>
</dbReference>
<evidence type="ECO:0000256" key="2">
    <source>
        <dbReference type="ARBA" id="ARBA00022679"/>
    </source>
</evidence>
<comment type="similarity">
    <text evidence="6 7">Belongs to the RNA polymerase beta chain family.</text>
</comment>
<keyword evidence="3 6" id="KW-0548">Nucleotidyltransferase</keyword>
<keyword evidence="1 6" id="KW-0240">DNA-directed RNA polymerase</keyword>
<evidence type="ECO:0000259" key="14">
    <source>
        <dbReference type="Pfam" id="PF10385"/>
    </source>
</evidence>
<proteinExistence type="inferred from homology"/>
<dbReference type="Proteomes" id="UP000468687">
    <property type="component" value="Unassembled WGS sequence"/>
</dbReference>
<dbReference type="InterPro" id="IPR007645">
    <property type="entry name" value="RNA_pol_Rpb2_3"/>
</dbReference>
<protein>
    <recommendedName>
        <fullName evidence="6 8">DNA-directed RNA polymerase subunit beta</fullName>
        <shortName evidence="6">RNAP subunit beta</shortName>
        <ecNumber evidence="6 8">2.7.7.6</ecNumber>
    </recommendedName>
    <alternativeName>
        <fullName evidence="6">RNA polymerase subunit beta</fullName>
    </alternativeName>
    <alternativeName>
        <fullName evidence="6">Transcriptase subunit beta</fullName>
    </alternativeName>
</protein>
<evidence type="ECO:0000313" key="15">
    <source>
        <dbReference type="EMBL" id="NEN80497.1"/>
    </source>
</evidence>
<dbReference type="InterPro" id="IPR007642">
    <property type="entry name" value="RNA_pol_Rpb2_2"/>
</dbReference>
<keyword evidence="4 6" id="KW-0804">Transcription</keyword>
<feature type="domain" description="DNA-directed RNA polymerase beta subunit external 1" evidence="14">
    <location>
        <begin position="513"/>
        <end position="579"/>
    </location>
</feature>
<evidence type="ECO:0000256" key="1">
    <source>
        <dbReference type="ARBA" id="ARBA00022478"/>
    </source>
</evidence>
<dbReference type="SUPFAM" id="SSF64484">
    <property type="entry name" value="beta and beta-prime subunits of DNA dependent RNA-polymerase"/>
    <property type="match status" value="1"/>
</dbReference>
<evidence type="ECO:0000256" key="3">
    <source>
        <dbReference type="ARBA" id="ARBA00022695"/>
    </source>
</evidence>
<comment type="caution">
    <text evidence="15">The sequence shown here is derived from an EMBL/GenBank/DDBJ whole genome shotgun (WGS) entry which is preliminary data.</text>
</comment>
<dbReference type="Pfam" id="PF04560">
    <property type="entry name" value="RNA_pol_Rpb2_7"/>
    <property type="match status" value="1"/>
</dbReference>
<dbReference type="InterPro" id="IPR010243">
    <property type="entry name" value="RNA_pol_bsu_bac"/>
</dbReference>
<dbReference type="EC" id="2.7.7.6" evidence="6 8"/>
<dbReference type="Pfam" id="PF10385">
    <property type="entry name" value="RNA_pol_Rpb2_45"/>
    <property type="match status" value="1"/>
</dbReference>
<dbReference type="Gene3D" id="2.30.150.10">
    <property type="entry name" value="DNA-directed RNA polymerase, beta subunit, external 1 domain"/>
    <property type="match status" value="1"/>
</dbReference>
<dbReference type="InterPro" id="IPR007644">
    <property type="entry name" value="RNA_pol_bsu_protrusion"/>
</dbReference>
<dbReference type="NCBIfam" id="NF001616">
    <property type="entry name" value="PRK00405.1"/>
    <property type="match status" value="1"/>
</dbReference>
<keyword evidence="2 6" id="KW-0808">Transferase</keyword>
<dbReference type="InterPro" id="IPR037034">
    <property type="entry name" value="RNA_pol_Rpb2_2_sf"/>
</dbReference>
<gene>
    <name evidence="6 15" type="primary">rpoB</name>
    <name evidence="15" type="ORF">G3T38_19790</name>
</gene>
<feature type="domain" description="DNA-directed RNA polymerase subunit 2 hybrid-binding" evidence="9">
    <location>
        <begin position="642"/>
        <end position="1062"/>
    </location>
</feature>
<dbReference type="Pfam" id="PF04561">
    <property type="entry name" value="RNA_pol_Rpb2_2"/>
    <property type="match status" value="1"/>
</dbReference>
<dbReference type="PROSITE" id="PS01166">
    <property type="entry name" value="RNA_POL_BETA"/>
    <property type="match status" value="1"/>
</dbReference>
<evidence type="ECO:0000259" key="10">
    <source>
        <dbReference type="Pfam" id="PF04560"/>
    </source>
</evidence>
<dbReference type="InterPro" id="IPR015712">
    <property type="entry name" value="DNA-dir_RNA_pol_su2"/>
</dbReference>
<dbReference type="AlphaFoldDB" id="A0A6P0HQW9"/>
<dbReference type="PANTHER" id="PTHR20856">
    <property type="entry name" value="DNA-DIRECTED RNA POLYMERASE I SUBUNIT 2"/>
    <property type="match status" value="1"/>
</dbReference>
<dbReference type="Gene3D" id="2.40.50.150">
    <property type="match status" value="1"/>
</dbReference>
<evidence type="ECO:0000256" key="5">
    <source>
        <dbReference type="ARBA" id="ARBA00048552"/>
    </source>
</evidence>
<evidence type="ECO:0000256" key="7">
    <source>
        <dbReference type="RuleBase" id="RU000434"/>
    </source>
</evidence>
<evidence type="ECO:0000259" key="9">
    <source>
        <dbReference type="Pfam" id="PF00562"/>
    </source>
</evidence>
<evidence type="ECO:0000256" key="8">
    <source>
        <dbReference type="RuleBase" id="RU363031"/>
    </source>
</evidence>
<feature type="domain" description="RNA polymerase beta subunit protrusion" evidence="12">
    <location>
        <begin position="78"/>
        <end position="420"/>
    </location>
</feature>
<dbReference type="Gene3D" id="2.40.50.100">
    <property type="match status" value="1"/>
</dbReference>
<organism evidence="15 16">
    <name type="scientific">Nocardioides zeae</name>
    <dbReference type="NCBI Taxonomy" id="1457234"/>
    <lineage>
        <taxon>Bacteria</taxon>
        <taxon>Bacillati</taxon>
        <taxon>Actinomycetota</taxon>
        <taxon>Actinomycetes</taxon>
        <taxon>Propionibacteriales</taxon>
        <taxon>Nocardioidaceae</taxon>
        <taxon>Nocardioides</taxon>
    </lineage>
</organism>
<dbReference type="EMBL" id="JAAGXA010000021">
    <property type="protein sequence ID" value="NEN80497.1"/>
    <property type="molecule type" value="Genomic_DNA"/>
</dbReference>
<dbReference type="Gene3D" id="2.40.270.10">
    <property type="entry name" value="DNA-directed RNA polymerase, subunit 2, domain 6"/>
    <property type="match status" value="1"/>
</dbReference>
<dbReference type="GO" id="GO:0000428">
    <property type="term" value="C:DNA-directed RNA polymerase complex"/>
    <property type="evidence" value="ECO:0007669"/>
    <property type="project" value="UniProtKB-KW"/>
</dbReference>
<feature type="domain" description="RNA polymerase Rpb2" evidence="11">
    <location>
        <begin position="161"/>
        <end position="333"/>
    </location>
</feature>
<evidence type="ECO:0000259" key="12">
    <source>
        <dbReference type="Pfam" id="PF04563"/>
    </source>
</evidence>
<dbReference type="GO" id="GO:0003677">
    <property type="term" value="F:DNA binding"/>
    <property type="evidence" value="ECO:0007669"/>
    <property type="project" value="UniProtKB-UniRule"/>
</dbReference>
<comment type="function">
    <text evidence="6 8">DNA-dependent RNA polymerase catalyzes the transcription of DNA into RNA using the four ribonucleoside triphosphates as substrates.</text>
</comment>
<evidence type="ECO:0000259" key="11">
    <source>
        <dbReference type="Pfam" id="PF04561"/>
    </source>
</evidence>
<comment type="subunit">
    <text evidence="6 8">The RNAP catalytic core consists of 2 alpha, 1 beta, 1 beta' and 1 omega subunit. When a sigma factor is associated with the core the holoenzyme is formed, which can initiate transcription.</text>
</comment>
<evidence type="ECO:0000259" key="13">
    <source>
        <dbReference type="Pfam" id="PF04565"/>
    </source>
</evidence>
<dbReference type="InterPro" id="IPR042107">
    <property type="entry name" value="DNA-dir_RNA_pol_bsu_ext_1_sf"/>
</dbReference>
<feature type="domain" description="RNA polymerase Rpb2" evidence="10">
    <location>
        <begin position="1064"/>
        <end position="1138"/>
    </location>
</feature>
<evidence type="ECO:0000313" key="16">
    <source>
        <dbReference type="Proteomes" id="UP000468687"/>
    </source>
</evidence>
<dbReference type="Pfam" id="PF04563">
    <property type="entry name" value="RNA_pol_Rpb2_1"/>
    <property type="match status" value="1"/>
</dbReference>
<dbReference type="GO" id="GO:0003899">
    <property type="term" value="F:DNA-directed RNA polymerase activity"/>
    <property type="evidence" value="ECO:0007669"/>
    <property type="project" value="UniProtKB-UniRule"/>
</dbReference>
<evidence type="ECO:0000256" key="4">
    <source>
        <dbReference type="ARBA" id="ARBA00023163"/>
    </source>
</evidence>
<dbReference type="InterPro" id="IPR007641">
    <property type="entry name" value="RNA_pol_Rpb2_7"/>
</dbReference>
<keyword evidence="16" id="KW-1185">Reference proteome</keyword>
<accession>A0A6P0HQW9</accession>
<dbReference type="Gene3D" id="3.90.1110.10">
    <property type="entry name" value="RNA polymerase Rpb2, domain 2"/>
    <property type="match status" value="1"/>
</dbReference>